<organism evidence="2 3">
    <name type="scientific">Tengunoibacter tsumagoiensis</name>
    <dbReference type="NCBI Taxonomy" id="2014871"/>
    <lineage>
        <taxon>Bacteria</taxon>
        <taxon>Bacillati</taxon>
        <taxon>Chloroflexota</taxon>
        <taxon>Ktedonobacteria</taxon>
        <taxon>Ktedonobacterales</taxon>
        <taxon>Dictyobacteraceae</taxon>
        <taxon>Tengunoibacter</taxon>
    </lineage>
</organism>
<dbReference type="AlphaFoldDB" id="A0A402A352"/>
<dbReference type="Gene3D" id="2.60.120.560">
    <property type="entry name" value="Exo-inulinase, domain 1"/>
    <property type="match status" value="2"/>
</dbReference>
<dbReference type="InterPro" id="IPR051344">
    <property type="entry name" value="Vgb"/>
</dbReference>
<protein>
    <submittedName>
        <fullName evidence="2">Uncharacterized protein</fullName>
    </submittedName>
</protein>
<evidence type="ECO:0000256" key="1">
    <source>
        <dbReference type="SAM" id="MobiDB-lite"/>
    </source>
</evidence>
<dbReference type="SUPFAM" id="SSF101898">
    <property type="entry name" value="NHL repeat"/>
    <property type="match status" value="1"/>
</dbReference>
<keyword evidence="3" id="KW-1185">Reference proteome</keyword>
<dbReference type="PANTHER" id="PTHR40274">
    <property type="entry name" value="VIRGINIAMYCIN B LYASE"/>
    <property type="match status" value="1"/>
</dbReference>
<reference evidence="3" key="1">
    <citation type="submission" date="2018-12" db="EMBL/GenBank/DDBJ databases">
        <title>Tengunoibacter tsumagoiensis gen. nov., sp. nov., Dictyobacter kobayashii sp. nov., D. alpinus sp. nov., and D. joshuensis sp. nov. and description of Dictyobacteraceae fam. nov. within the order Ktedonobacterales isolated from Tengu-no-mugimeshi.</title>
        <authorList>
            <person name="Wang C.M."/>
            <person name="Zheng Y."/>
            <person name="Sakai Y."/>
            <person name="Toyoda A."/>
            <person name="Minakuchi Y."/>
            <person name="Abe K."/>
            <person name="Yokota A."/>
            <person name="Yabe S."/>
        </authorList>
    </citation>
    <scope>NUCLEOTIDE SEQUENCE [LARGE SCALE GENOMIC DNA]</scope>
    <source>
        <strain evidence="3">Uno3</strain>
    </source>
</reference>
<feature type="region of interest" description="Disordered" evidence="1">
    <location>
        <begin position="378"/>
        <end position="407"/>
    </location>
</feature>
<dbReference type="InterPro" id="IPR015943">
    <property type="entry name" value="WD40/YVTN_repeat-like_dom_sf"/>
</dbReference>
<feature type="compositionally biased region" description="Low complexity" evidence="1">
    <location>
        <begin position="382"/>
        <end position="404"/>
    </location>
</feature>
<dbReference type="OrthoDB" id="148222at2"/>
<sequence>MKKKFTKKKILAMGVVLVLLVTSLLVVIKSAIDAHAQAAGISSFTTYSVPGGSMDPWGTAFDSTGRVWVTLPGCDPNPSCPSSTPPGKLALFDPSSHTWVTVVSLPAGYGQPLFVTVDQNGKVWFTMPVTNAIGMYDPVSTNVAQWAIPTASSGPWGIAHDGHGKIWFAEHYGNQIGSFDPSSQTFHEIATPATNSNPYGITVDGSNNVWFAENTSSVALIGEYTSQGTLKEFKIRNTPTGGTGLTPHQITVAPDGKIWWSEGWVSGIGTLDPATAVPGTNTGVHEYFYTPCGGCSSHTSGISTDQQGLVWIDDSITNQYGYIPAIGGSFSLYYANPGSHPHDGMNVDAQNRVWFNEEFANALALAIPSGITIPTPSPTVPVTPTATSSATSTPTPTPVGTPTSWSPLASDTFQRANQALWGTASDGHSWGGDANSQTFFSIAGNTGLVSNTGSTSYSAVLGASATDTDVTLTGSLSAFTGGNFGAVLRWTDGNNWYKAYIDGSSLIIQKKVGGITTILGSTPFTATGGTSYSIHFRATGSTLSANVWPSSSSEPSGWMVSANDSSLSSGYAGLRVLTQGNTLTVSSFTANIPGSGTATATATPVASPTATTVASPTATATSVASPTVTSTPTSGATIATDTFQRANQAYWGTASDGQTWGGDANTQNFFSITNNTGLVSNAGSASYSAVLGANSTNAEVYLTGSLSAFASSNFGAVLRWTDGNNWYKAYIDGSNLIIQKKVGGTATVLSSVPFATTDGGTYSLHFRVSGSTLSANVWASSGTEPGGWMTTATDSSLTSGYCGLRILTQAGTFTVTSFLAKQA</sequence>
<name>A0A402A352_9CHLR</name>
<gene>
    <name evidence="2" type="ORF">KTT_34390</name>
</gene>
<dbReference type="PANTHER" id="PTHR40274:SF3">
    <property type="entry name" value="VIRGINIAMYCIN B LYASE"/>
    <property type="match status" value="1"/>
</dbReference>
<dbReference type="Gene3D" id="2.130.10.10">
    <property type="entry name" value="YVTN repeat-like/Quinoprotein amine dehydrogenase"/>
    <property type="match status" value="1"/>
</dbReference>
<dbReference type="RefSeq" id="WP_126581092.1">
    <property type="nucleotide sequence ID" value="NZ_BIFR01000001.1"/>
</dbReference>
<proteinExistence type="predicted"/>
<evidence type="ECO:0000313" key="3">
    <source>
        <dbReference type="Proteomes" id="UP000287352"/>
    </source>
</evidence>
<evidence type="ECO:0000313" key="2">
    <source>
        <dbReference type="EMBL" id="GCE13580.1"/>
    </source>
</evidence>
<dbReference type="Proteomes" id="UP000287352">
    <property type="component" value="Unassembled WGS sequence"/>
</dbReference>
<dbReference type="SUPFAM" id="SSF63829">
    <property type="entry name" value="Calcium-dependent phosphotriesterase"/>
    <property type="match status" value="1"/>
</dbReference>
<accession>A0A402A352</accession>
<comment type="caution">
    <text evidence="2">The sequence shown here is derived from an EMBL/GenBank/DDBJ whole genome shotgun (WGS) entry which is preliminary data.</text>
</comment>
<dbReference type="Pfam" id="PF24684">
    <property type="entry name" value="Vgb_lyase"/>
    <property type="match status" value="1"/>
</dbReference>
<dbReference type="EMBL" id="BIFR01000001">
    <property type="protein sequence ID" value="GCE13580.1"/>
    <property type="molecule type" value="Genomic_DNA"/>
</dbReference>